<evidence type="ECO:0000256" key="11">
    <source>
        <dbReference type="HAMAP-Rule" id="MF_01021"/>
    </source>
</evidence>
<dbReference type="PANTHER" id="PTHR42945:SF1">
    <property type="entry name" value="HISTIDINE BIOSYNTHESIS BIFUNCTIONAL PROTEIN HIS7"/>
    <property type="match status" value="1"/>
</dbReference>
<comment type="catalytic activity">
    <reaction evidence="2">
        <text>1-(5-phospho-beta-D-ribosyl)-ATP + H2O = 1-(5-phospho-beta-D-ribosyl)-5'-AMP + diphosphate + H(+)</text>
        <dbReference type="Rhea" id="RHEA:22828"/>
        <dbReference type="ChEBI" id="CHEBI:15377"/>
        <dbReference type="ChEBI" id="CHEBI:15378"/>
        <dbReference type="ChEBI" id="CHEBI:33019"/>
        <dbReference type="ChEBI" id="CHEBI:59457"/>
        <dbReference type="ChEBI" id="CHEBI:73183"/>
        <dbReference type="EC" id="3.6.1.31"/>
    </reaction>
</comment>
<feature type="binding site" evidence="11">
    <location>
        <position position="109"/>
    </location>
    <ligand>
        <name>Zn(2+)</name>
        <dbReference type="ChEBI" id="CHEBI:29105"/>
        <note>ligand shared between dimeric partners</note>
    </ligand>
</feature>
<accession>A0A1I1NAH7</accession>
<proteinExistence type="inferred from homology"/>
<dbReference type="AlphaFoldDB" id="A0A1I1NAH7"/>
<comment type="cofactor">
    <cofactor evidence="11">
        <name>Mg(2+)</name>
        <dbReference type="ChEBI" id="CHEBI:18420"/>
    </cofactor>
    <text evidence="11">Binds 1 Mg(2+) ion per subunit.</text>
</comment>
<dbReference type="EMBL" id="FOKQ01000026">
    <property type="protein sequence ID" value="SFC94734.1"/>
    <property type="molecule type" value="Genomic_DNA"/>
</dbReference>
<dbReference type="GO" id="GO:0000287">
    <property type="term" value="F:magnesium ion binding"/>
    <property type="evidence" value="ECO:0007669"/>
    <property type="project" value="UniProtKB-UniRule"/>
</dbReference>
<dbReference type="EC" id="3.5.4.19" evidence="11"/>
<dbReference type="GO" id="GO:0005737">
    <property type="term" value="C:cytoplasm"/>
    <property type="evidence" value="ECO:0007669"/>
    <property type="project" value="UniProtKB-SubCell"/>
</dbReference>
<dbReference type="Proteomes" id="UP000182192">
    <property type="component" value="Unassembled WGS sequence"/>
</dbReference>
<evidence type="ECO:0000259" key="12">
    <source>
        <dbReference type="Pfam" id="PF01502"/>
    </source>
</evidence>
<keyword evidence="11" id="KW-0862">Zinc</keyword>
<protein>
    <recommendedName>
        <fullName evidence="11">Phosphoribosyl-AMP cyclohydrolase</fullName>
        <shortName evidence="11">PRA-CH</shortName>
        <ecNumber evidence="11">3.5.4.19</ecNumber>
    </recommendedName>
</protein>
<gene>
    <name evidence="11" type="primary">hisI</name>
    <name evidence="13" type="ORF">SAMN02910406_02732</name>
</gene>
<comment type="similarity">
    <text evidence="6">In the N-terminal section; belongs to the PRA-CH family.</text>
</comment>
<comment type="similarity">
    <text evidence="11">Belongs to the PRA-CH family.</text>
</comment>
<evidence type="ECO:0000256" key="7">
    <source>
        <dbReference type="ARBA" id="ARBA00022490"/>
    </source>
</evidence>
<comment type="pathway">
    <text evidence="3 11">Amino-acid biosynthesis; L-histidine biosynthesis; L-histidine from 5-phospho-alpha-D-ribose 1-diphosphate: step 3/9.</text>
</comment>
<evidence type="ECO:0000256" key="6">
    <source>
        <dbReference type="ARBA" id="ARBA00008299"/>
    </source>
</evidence>
<comment type="subcellular location">
    <subcellularLocation>
        <location evidence="11">Cytoplasm</location>
    </subcellularLocation>
</comment>
<evidence type="ECO:0000256" key="4">
    <source>
        <dbReference type="ARBA" id="ARBA00005204"/>
    </source>
</evidence>
<keyword evidence="11" id="KW-0460">Magnesium</keyword>
<evidence type="ECO:0000256" key="8">
    <source>
        <dbReference type="ARBA" id="ARBA00022605"/>
    </source>
</evidence>
<dbReference type="GO" id="GO:0000105">
    <property type="term" value="P:L-histidine biosynthetic process"/>
    <property type="evidence" value="ECO:0007669"/>
    <property type="project" value="UniProtKB-UniRule"/>
</dbReference>
<dbReference type="FunFam" id="3.10.20.810:FF:000001">
    <property type="entry name" value="Histidine biosynthesis bifunctional protein HisIE"/>
    <property type="match status" value="1"/>
</dbReference>
<dbReference type="GO" id="GO:0004635">
    <property type="term" value="F:phosphoribosyl-AMP cyclohydrolase activity"/>
    <property type="evidence" value="ECO:0007669"/>
    <property type="project" value="UniProtKB-UniRule"/>
</dbReference>
<comment type="pathway">
    <text evidence="4">Amino-acid biosynthesis; L-histidine biosynthesis; L-histidine from 5-phospho-alpha-D-ribose 1-diphosphate: step 2/9.</text>
</comment>
<comment type="function">
    <text evidence="11">Catalyzes the hydrolysis of the adenine ring of phosphoribosyl-AMP.</text>
</comment>
<dbReference type="GO" id="GO:0004636">
    <property type="term" value="F:phosphoribosyl-ATP diphosphatase activity"/>
    <property type="evidence" value="ECO:0007669"/>
    <property type="project" value="UniProtKB-EC"/>
</dbReference>
<dbReference type="Gene3D" id="3.10.20.810">
    <property type="entry name" value="Phosphoribosyl-AMP cyclohydrolase"/>
    <property type="match status" value="1"/>
</dbReference>
<dbReference type="GO" id="GO:0008270">
    <property type="term" value="F:zinc ion binding"/>
    <property type="evidence" value="ECO:0007669"/>
    <property type="project" value="UniProtKB-UniRule"/>
</dbReference>
<evidence type="ECO:0000256" key="10">
    <source>
        <dbReference type="ARBA" id="ARBA00023102"/>
    </source>
</evidence>
<keyword evidence="8 11" id="KW-0028">Amino-acid biosynthesis</keyword>
<evidence type="ECO:0000256" key="1">
    <source>
        <dbReference type="ARBA" id="ARBA00000024"/>
    </source>
</evidence>
<feature type="binding site" evidence="11">
    <location>
        <position position="85"/>
    </location>
    <ligand>
        <name>Mg(2+)</name>
        <dbReference type="ChEBI" id="CHEBI:18420"/>
    </ligand>
</feature>
<organism evidence="13 14">
    <name type="scientific">Ruminococcus albus</name>
    <dbReference type="NCBI Taxonomy" id="1264"/>
    <lineage>
        <taxon>Bacteria</taxon>
        <taxon>Bacillati</taxon>
        <taxon>Bacillota</taxon>
        <taxon>Clostridia</taxon>
        <taxon>Eubacteriales</taxon>
        <taxon>Oscillospiraceae</taxon>
        <taxon>Ruminococcus</taxon>
    </lineage>
</organism>
<evidence type="ECO:0000313" key="14">
    <source>
        <dbReference type="Proteomes" id="UP000182192"/>
    </source>
</evidence>
<dbReference type="HAMAP" id="MF_01021">
    <property type="entry name" value="HisI"/>
    <property type="match status" value="1"/>
</dbReference>
<dbReference type="RefSeq" id="WP_074962372.1">
    <property type="nucleotide sequence ID" value="NZ_FOKQ01000026.1"/>
</dbReference>
<dbReference type="InterPro" id="IPR026660">
    <property type="entry name" value="PRA-CH"/>
</dbReference>
<evidence type="ECO:0000256" key="2">
    <source>
        <dbReference type="ARBA" id="ARBA00001460"/>
    </source>
</evidence>
<dbReference type="PANTHER" id="PTHR42945">
    <property type="entry name" value="HISTIDINE BIOSYNTHESIS BIFUNCTIONAL PROTEIN"/>
    <property type="match status" value="1"/>
</dbReference>
<dbReference type="eggNOG" id="COG0139">
    <property type="taxonomic scope" value="Bacteria"/>
</dbReference>
<keyword evidence="7 11" id="KW-0963">Cytoplasm</keyword>
<name>A0A1I1NAH7_RUMAL</name>
<dbReference type="NCBIfam" id="NF000768">
    <property type="entry name" value="PRK00051.1"/>
    <property type="match status" value="1"/>
</dbReference>
<dbReference type="InterPro" id="IPR002496">
    <property type="entry name" value="PRib_AMP_CycHydrolase_dom"/>
</dbReference>
<evidence type="ECO:0000256" key="9">
    <source>
        <dbReference type="ARBA" id="ARBA00022801"/>
    </source>
</evidence>
<reference evidence="13 14" key="1">
    <citation type="submission" date="2016-10" db="EMBL/GenBank/DDBJ databases">
        <authorList>
            <person name="de Groot N.N."/>
        </authorList>
    </citation>
    <scope>NUCLEOTIDE SEQUENCE [LARGE SCALE GENOMIC DNA]</scope>
    <source>
        <strain evidence="13 14">AR67</strain>
    </source>
</reference>
<feature type="binding site" evidence="11">
    <location>
        <position position="86"/>
    </location>
    <ligand>
        <name>Zn(2+)</name>
        <dbReference type="ChEBI" id="CHEBI:29105"/>
        <note>ligand shared between dimeric partners</note>
    </ligand>
</feature>
<comment type="similarity">
    <text evidence="5">In the C-terminal section; belongs to the PRA-PH family.</text>
</comment>
<feature type="binding site" evidence="11">
    <location>
        <position position="87"/>
    </location>
    <ligand>
        <name>Mg(2+)</name>
        <dbReference type="ChEBI" id="CHEBI:18420"/>
    </ligand>
</feature>
<feature type="domain" description="Phosphoribosyl-AMP cyclohydrolase" evidence="12">
    <location>
        <begin position="38"/>
        <end position="111"/>
    </location>
</feature>
<comment type="subunit">
    <text evidence="11">Homodimer.</text>
</comment>
<dbReference type="SUPFAM" id="SSF141734">
    <property type="entry name" value="HisI-like"/>
    <property type="match status" value="1"/>
</dbReference>
<dbReference type="Pfam" id="PF01502">
    <property type="entry name" value="PRA-CH"/>
    <property type="match status" value="1"/>
</dbReference>
<comment type="cofactor">
    <cofactor evidence="11">
        <name>Zn(2+)</name>
        <dbReference type="ChEBI" id="CHEBI:29105"/>
    </cofactor>
    <text evidence="11">Binds 1 zinc ion per subunit.</text>
</comment>
<sequence>MAENNYIKIDMNDLDKYFVKSELIPAICYEVNTKTVLMLAYMNKESLKKTLETGYTWFWSRSRQEYWNKGATSGHLQKVVSIYGDCDDDTLLVNVEQTGVACHTGSYSCFFKEMYNEKNEEEK</sequence>
<evidence type="ECO:0000256" key="3">
    <source>
        <dbReference type="ARBA" id="ARBA00005169"/>
    </source>
</evidence>
<dbReference type="InterPro" id="IPR038019">
    <property type="entry name" value="PRib_AMP_CycHydrolase_sf"/>
</dbReference>
<evidence type="ECO:0000313" key="13">
    <source>
        <dbReference type="EMBL" id="SFC94734.1"/>
    </source>
</evidence>
<feature type="binding site" evidence="11">
    <location>
        <position position="102"/>
    </location>
    <ligand>
        <name>Zn(2+)</name>
        <dbReference type="ChEBI" id="CHEBI:29105"/>
        <note>ligand shared between dimeric partners</note>
    </ligand>
</feature>
<feature type="binding site" evidence="11">
    <location>
        <position position="89"/>
    </location>
    <ligand>
        <name>Mg(2+)</name>
        <dbReference type="ChEBI" id="CHEBI:18420"/>
    </ligand>
</feature>
<dbReference type="UniPathway" id="UPA00031">
    <property type="reaction ID" value="UER00008"/>
</dbReference>
<keyword evidence="9 11" id="KW-0378">Hydrolase</keyword>
<comment type="catalytic activity">
    <reaction evidence="1 11">
        <text>1-(5-phospho-beta-D-ribosyl)-5'-AMP + H2O = 1-(5-phospho-beta-D-ribosyl)-5-[(5-phospho-beta-D-ribosylamino)methylideneamino]imidazole-4-carboxamide</text>
        <dbReference type="Rhea" id="RHEA:20049"/>
        <dbReference type="ChEBI" id="CHEBI:15377"/>
        <dbReference type="ChEBI" id="CHEBI:58435"/>
        <dbReference type="ChEBI" id="CHEBI:59457"/>
        <dbReference type="EC" id="3.5.4.19"/>
    </reaction>
</comment>
<keyword evidence="11" id="KW-0479">Metal-binding</keyword>
<keyword evidence="10 11" id="KW-0368">Histidine biosynthesis</keyword>
<evidence type="ECO:0000256" key="5">
    <source>
        <dbReference type="ARBA" id="ARBA00007731"/>
    </source>
</evidence>